<comment type="cofactor">
    <cofactor evidence="1">
        <name>Mg(2+)</name>
        <dbReference type="ChEBI" id="CHEBI:18420"/>
    </cofactor>
</comment>
<dbReference type="GO" id="GO:0004519">
    <property type="term" value="F:endonuclease activity"/>
    <property type="evidence" value="ECO:0007669"/>
    <property type="project" value="UniProtKB-KW"/>
</dbReference>
<evidence type="ECO:0000256" key="5">
    <source>
        <dbReference type="ARBA" id="ARBA00022723"/>
    </source>
</evidence>
<comment type="caution">
    <text evidence="14">The sequence shown here is derived from an EMBL/GenBank/DDBJ whole genome shotgun (WGS) entry which is preliminary data.</text>
</comment>
<accession>A0A6I2UJ43</accession>
<dbReference type="GO" id="GO:0016787">
    <property type="term" value="F:hydrolase activity"/>
    <property type="evidence" value="ECO:0007669"/>
    <property type="project" value="UniProtKB-KW"/>
</dbReference>
<dbReference type="GO" id="GO:0005737">
    <property type="term" value="C:cytoplasm"/>
    <property type="evidence" value="ECO:0007669"/>
    <property type="project" value="UniProtKB-SubCell"/>
</dbReference>
<dbReference type="AlphaFoldDB" id="A0A6I2UJ43"/>
<keyword evidence="4" id="KW-0540">Nuclease</keyword>
<keyword evidence="9" id="KW-0460">Magnesium</keyword>
<evidence type="ECO:0000313" key="14">
    <source>
        <dbReference type="EMBL" id="MSU09181.1"/>
    </source>
</evidence>
<dbReference type="Gene3D" id="3.40.1350.10">
    <property type="match status" value="1"/>
</dbReference>
<evidence type="ECO:0000256" key="8">
    <source>
        <dbReference type="ARBA" id="ARBA00022801"/>
    </source>
</evidence>
<proteinExistence type="inferred from homology"/>
<dbReference type="GO" id="GO:0006281">
    <property type="term" value="P:DNA repair"/>
    <property type="evidence" value="ECO:0007669"/>
    <property type="project" value="UniProtKB-KW"/>
</dbReference>
<evidence type="ECO:0000256" key="7">
    <source>
        <dbReference type="ARBA" id="ARBA00022763"/>
    </source>
</evidence>
<dbReference type="GO" id="GO:0046872">
    <property type="term" value="F:metal ion binding"/>
    <property type="evidence" value="ECO:0007669"/>
    <property type="project" value="UniProtKB-KW"/>
</dbReference>
<keyword evidence="10" id="KW-0233">DNA recombination</keyword>
<dbReference type="EMBL" id="VUNR01000018">
    <property type="protein sequence ID" value="MSU09181.1"/>
    <property type="molecule type" value="Genomic_DNA"/>
</dbReference>
<keyword evidence="3" id="KW-0963">Cytoplasm</keyword>
<dbReference type="InterPro" id="IPR004612">
    <property type="entry name" value="Resolv_RecU"/>
</dbReference>
<name>A0A6I2UJ43_9FIRM</name>
<keyword evidence="15" id="KW-1185">Reference proteome</keyword>
<evidence type="ECO:0000256" key="3">
    <source>
        <dbReference type="ARBA" id="ARBA00022490"/>
    </source>
</evidence>
<keyword evidence="6" id="KW-0255">Endonuclease</keyword>
<dbReference type="RefSeq" id="WP_154407351.1">
    <property type="nucleotide sequence ID" value="NZ_VUNR01000018.1"/>
</dbReference>
<evidence type="ECO:0000256" key="13">
    <source>
        <dbReference type="ARBA" id="ARBA00029523"/>
    </source>
</evidence>
<evidence type="ECO:0000256" key="12">
    <source>
        <dbReference type="ARBA" id="ARBA00023447"/>
    </source>
</evidence>
<evidence type="ECO:0000256" key="10">
    <source>
        <dbReference type="ARBA" id="ARBA00023172"/>
    </source>
</evidence>
<gene>
    <name evidence="14" type="ORF">FYJ84_09310</name>
</gene>
<dbReference type="InterPro" id="IPR011335">
    <property type="entry name" value="Restrct_endonuc-II-like"/>
</dbReference>
<evidence type="ECO:0000256" key="4">
    <source>
        <dbReference type="ARBA" id="ARBA00022722"/>
    </source>
</evidence>
<keyword evidence="5" id="KW-0479">Metal-binding</keyword>
<comment type="similarity">
    <text evidence="12">Belongs to the RecU family.</text>
</comment>
<evidence type="ECO:0000256" key="11">
    <source>
        <dbReference type="ARBA" id="ARBA00023204"/>
    </source>
</evidence>
<dbReference type="SUPFAM" id="SSF52980">
    <property type="entry name" value="Restriction endonuclease-like"/>
    <property type="match status" value="1"/>
</dbReference>
<dbReference type="GO" id="GO:0003676">
    <property type="term" value="F:nucleic acid binding"/>
    <property type="evidence" value="ECO:0007669"/>
    <property type="project" value="InterPro"/>
</dbReference>
<keyword evidence="11" id="KW-0234">DNA repair</keyword>
<dbReference type="GO" id="GO:0006310">
    <property type="term" value="P:DNA recombination"/>
    <property type="evidence" value="ECO:0007669"/>
    <property type="project" value="UniProtKB-KW"/>
</dbReference>
<keyword evidence="8" id="KW-0378">Hydrolase</keyword>
<dbReference type="Proteomes" id="UP000433181">
    <property type="component" value="Unassembled WGS sequence"/>
</dbReference>
<comment type="subcellular location">
    <subcellularLocation>
        <location evidence="2">Cytoplasm</location>
    </subcellularLocation>
</comment>
<protein>
    <recommendedName>
        <fullName evidence="13">Holliday junction resolvase RecU</fullName>
    </recommendedName>
</protein>
<dbReference type="Pfam" id="PF03838">
    <property type="entry name" value="RecU"/>
    <property type="match status" value="1"/>
</dbReference>
<reference evidence="14 15" key="1">
    <citation type="submission" date="2019-08" db="EMBL/GenBank/DDBJ databases">
        <title>In-depth cultivation of the pig gut microbiome towards novel bacterial diversity and tailored functional studies.</title>
        <authorList>
            <person name="Wylensek D."/>
            <person name="Hitch T.C.A."/>
            <person name="Clavel T."/>
        </authorList>
    </citation>
    <scope>NUCLEOTIDE SEQUENCE [LARGE SCALE GENOMIC DNA]</scope>
    <source>
        <strain evidence="14 15">WCA-693-APC-5D-A</strain>
    </source>
</reference>
<evidence type="ECO:0000256" key="1">
    <source>
        <dbReference type="ARBA" id="ARBA00001946"/>
    </source>
</evidence>
<evidence type="ECO:0000256" key="9">
    <source>
        <dbReference type="ARBA" id="ARBA00022842"/>
    </source>
</evidence>
<evidence type="ECO:0000256" key="6">
    <source>
        <dbReference type="ARBA" id="ARBA00022759"/>
    </source>
</evidence>
<organism evidence="14 15">
    <name type="scientific">Anaerovibrio slackiae</name>
    <dbReference type="NCBI Taxonomy" id="2652309"/>
    <lineage>
        <taxon>Bacteria</taxon>
        <taxon>Bacillati</taxon>
        <taxon>Bacillota</taxon>
        <taxon>Negativicutes</taxon>
        <taxon>Selenomonadales</taxon>
        <taxon>Selenomonadaceae</taxon>
        <taxon>Anaerovibrio</taxon>
    </lineage>
</organism>
<evidence type="ECO:0000256" key="2">
    <source>
        <dbReference type="ARBA" id="ARBA00004496"/>
    </source>
</evidence>
<evidence type="ECO:0000313" key="15">
    <source>
        <dbReference type="Proteomes" id="UP000433181"/>
    </source>
</evidence>
<dbReference type="GeneID" id="96779117"/>
<sequence>MRFDTMPWDKDYDAEAHRAECQRMYATNKLKGQMANDAGHLMEKQIETAAEEYLLNGIAKVIKVPEPFRVVKKYRNGKAQIYFQEHAEPDFIGSIYPSGRCIVFEAKYTDTTRIRLKAVTENQQRALDTHTALGAITAVCCGIQGRYYFVPWKIFRDMKRILGHYSASQQELEPFEVKFTGNAIMFLHYKRPKEHRLEFMRKYSIADADEDMNKKKEQTK</sequence>
<dbReference type="InterPro" id="IPR011856">
    <property type="entry name" value="tRNA_endonuc-like_dom_sf"/>
</dbReference>
<keyword evidence="7" id="KW-0227">DNA damage</keyword>